<dbReference type="Proteomes" id="UP000574769">
    <property type="component" value="Unassembled WGS sequence"/>
</dbReference>
<dbReference type="EMBL" id="JACHNY010000002">
    <property type="protein sequence ID" value="MBB4617244.1"/>
    <property type="molecule type" value="Genomic_DNA"/>
</dbReference>
<evidence type="ECO:0000256" key="1">
    <source>
        <dbReference type="SAM" id="Phobius"/>
    </source>
</evidence>
<sequence length="31" mass="3256">MLANLSQAILASAMLSAAVTACLAMWSRQTM</sequence>
<reference evidence="2 3" key="1">
    <citation type="submission" date="2020-08" db="EMBL/GenBank/DDBJ databases">
        <title>Genomic Encyclopedia of Type Strains, Phase IV (KMG-IV): sequencing the most valuable type-strain genomes for metagenomic binning, comparative biology and taxonomic classification.</title>
        <authorList>
            <person name="Goeker M."/>
        </authorList>
    </citation>
    <scope>NUCLEOTIDE SEQUENCE [LARGE SCALE GENOMIC DNA]</scope>
    <source>
        <strain evidence="2 3">DSM 15867</strain>
    </source>
</reference>
<keyword evidence="3" id="KW-1185">Reference proteome</keyword>
<protein>
    <submittedName>
        <fullName evidence="2">Uncharacterized protein</fullName>
    </submittedName>
</protein>
<organism evidence="2 3">
    <name type="scientific">Sphingomonas abaci</name>
    <dbReference type="NCBI Taxonomy" id="237611"/>
    <lineage>
        <taxon>Bacteria</taxon>
        <taxon>Pseudomonadati</taxon>
        <taxon>Pseudomonadota</taxon>
        <taxon>Alphaproteobacteria</taxon>
        <taxon>Sphingomonadales</taxon>
        <taxon>Sphingomonadaceae</taxon>
        <taxon>Sphingomonas</taxon>
    </lineage>
</organism>
<evidence type="ECO:0000313" key="3">
    <source>
        <dbReference type="Proteomes" id="UP000574769"/>
    </source>
</evidence>
<keyword evidence="1" id="KW-0812">Transmembrane</keyword>
<dbReference type="AlphaFoldDB" id="A0A7W7AHQ5"/>
<name>A0A7W7AHQ5_9SPHN</name>
<evidence type="ECO:0000313" key="2">
    <source>
        <dbReference type="EMBL" id="MBB4617244.1"/>
    </source>
</evidence>
<keyword evidence="1" id="KW-0472">Membrane</keyword>
<comment type="caution">
    <text evidence="2">The sequence shown here is derived from an EMBL/GenBank/DDBJ whole genome shotgun (WGS) entry which is preliminary data.</text>
</comment>
<accession>A0A7W7AHQ5</accession>
<feature type="transmembrane region" description="Helical" evidence="1">
    <location>
        <begin position="6"/>
        <end position="26"/>
    </location>
</feature>
<proteinExistence type="predicted"/>
<gene>
    <name evidence="2" type="ORF">GGQ96_001364</name>
</gene>
<keyword evidence="1" id="KW-1133">Transmembrane helix</keyword>